<dbReference type="Gene3D" id="1.20.1260.10">
    <property type="match status" value="1"/>
</dbReference>
<dbReference type="GO" id="GO:0006826">
    <property type="term" value="P:iron ion transport"/>
    <property type="evidence" value="ECO:0007669"/>
    <property type="project" value="InterPro"/>
</dbReference>
<feature type="non-terminal residue" evidence="5">
    <location>
        <position position="1"/>
    </location>
</feature>
<comment type="subunit">
    <text evidence="4">Oligomer of 24 subunits. There are two types of subunits: L (light) chain and H (heavy) chain. The major chain can be light or heavy, depending on the species and tissue type. The functional molecule forms a roughly spherical shell with a diameter of 12 nm and contains a central cavity into which the insoluble mineral iron core is deposited. Interacts with NCOA4.</text>
</comment>
<evidence type="ECO:0000313" key="5">
    <source>
        <dbReference type="EMBL" id="VCW50248.1"/>
    </source>
</evidence>
<comment type="caution">
    <text evidence="5">The sequence shown here is derived from an EMBL/GenBank/DDBJ whole genome shotgun (WGS) entry which is preliminary data.</text>
</comment>
<evidence type="ECO:0000256" key="3">
    <source>
        <dbReference type="ARBA" id="ARBA00045578"/>
    </source>
</evidence>
<dbReference type="GO" id="GO:0008198">
    <property type="term" value="F:ferrous iron binding"/>
    <property type="evidence" value="ECO:0007669"/>
    <property type="project" value="TreeGrafter"/>
</dbReference>
<dbReference type="PANTHER" id="PTHR11431">
    <property type="entry name" value="FERRITIN"/>
    <property type="match status" value="1"/>
</dbReference>
<comment type="function">
    <text evidence="3">Stores iron in a soluble, non-toxic, readily available form. Important for iron homeostasis. Iron is taken up in the ferrous form and deposited as ferric hydroxides after oxidation. Also plays a role in delivery of iron to cells. Mediates iron uptake in capsule cells of the developing kidney. Delivery to lysosomes by the cargo receptor NCOA4 for autophagic degradation and release or iron.</text>
</comment>
<dbReference type="GO" id="GO:0008199">
    <property type="term" value="F:ferric iron binding"/>
    <property type="evidence" value="ECO:0007669"/>
    <property type="project" value="InterPro"/>
</dbReference>
<keyword evidence="6" id="KW-1185">Reference proteome</keyword>
<accession>A0A9X9LD34</accession>
<organism evidence="5 6">
    <name type="scientific">Gulo gulo</name>
    <name type="common">Wolverine</name>
    <name type="synonym">Gluton</name>
    <dbReference type="NCBI Taxonomy" id="48420"/>
    <lineage>
        <taxon>Eukaryota</taxon>
        <taxon>Metazoa</taxon>
        <taxon>Chordata</taxon>
        <taxon>Craniata</taxon>
        <taxon>Vertebrata</taxon>
        <taxon>Euteleostomi</taxon>
        <taxon>Mammalia</taxon>
        <taxon>Eutheria</taxon>
        <taxon>Laurasiatheria</taxon>
        <taxon>Carnivora</taxon>
        <taxon>Caniformia</taxon>
        <taxon>Musteloidea</taxon>
        <taxon>Mustelidae</taxon>
        <taxon>Guloninae</taxon>
        <taxon>Gulo</taxon>
    </lineage>
</organism>
<protein>
    <recommendedName>
        <fullName evidence="1">Ferritin light chain</fullName>
    </recommendedName>
</protein>
<dbReference type="GO" id="GO:0006879">
    <property type="term" value="P:intracellular iron ion homeostasis"/>
    <property type="evidence" value="ECO:0007669"/>
    <property type="project" value="InterPro"/>
</dbReference>
<dbReference type="GO" id="GO:0044754">
    <property type="term" value="C:autolysosome"/>
    <property type="evidence" value="ECO:0007669"/>
    <property type="project" value="UniProtKB-SubCell"/>
</dbReference>
<sequence length="110" mass="12727">IPLTLTSLWASISTPNSVALEGVDHFFLGWAEKREGAECLLKMQNQPRDHSLFQHGQKPSQNGWGKILDAMELPPLLRRTRPFWICMPWVLPPQMTISVDSWRTTSWTRR</sequence>
<dbReference type="InterPro" id="IPR001519">
    <property type="entry name" value="Ferritin"/>
</dbReference>
<dbReference type="SUPFAM" id="SSF47240">
    <property type="entry name" value="Ferritin-like"/>
    <property type="match status" value="1"/>
</dbReference>
<dbReference type="AlphaFoldDB" id="A0A9X9LD34"/>
<dbReference type="PANTHER" id="PTHR11431:SF47">
    <property type="entry name" value="FERRITIN LIGHT CHAIN"/>
    <property type="match status" value="1"/>
</dbReference>
<comment type="subcellular location">
    <subcellularLocation>
        <location evidence="2">Autolysosome</location>
    </subcellularLocation>
</comment>
<evidence type="ECO:0000256" key="4">
    <source>
        <dbReference type="ARBA" id="ARBA00047045"/>
    </source>
</evidence>
<dbReference type="Proteomes" id="UP000269945">
    <property type="component" value="Unassembled WGS sequence"/>
</dbReference>
<evidence type="ECO:0000256" key="1">
    <source>
        <dbReference type="ARBA" id="ARBA00040044"/>
    </source>
</evidence>
<evidence type="ECO:0000256" key="2">
    <source>
        <dbReference type="ARBA" id="ARBA00044942"/>
    </source>
</evidence>
<evidence type="ECO:0000313" key="6">
    <source>
        <dbReference type="Proteomes" id="UP000269945"/>
    </source>
</evidence>
<dbReference type="InterPro" id="IPR009078">
    <property type="entry name" value="Ferritin-like_SF"/>
</dbReference>
<name>A0A9X9LD34_GULGU</name>
<gene>
    <name evidence="5" type="ORF">BN2614_LOCUS3</name>
</gene>
<reference evidence="5 6" key="1">
    <citation type="submission" date="2018-10" db="EMBL/GenBank/DDBJ databases">
        <authorList>
            <person name="Ekblom R."/>
            <person name="Jareborg N."/>
        </authorList>
    </citation>
    <scope>NUCLEOTIDE SEQUENCE [LARGE SCALE GENOMIC DNA]</scope>
    <source>
        <tissue evidence="5">Muscle</tissue>
    </source>
</reference>
<dbReference type="EMBL" id="CYRY02000725">
    <property type="protein sequence ID" value="VCW50248.1"/>
    <property type="molecule type" value="Genomic_DNA"/>
</dbReference>
<proteinExistence type="predicted"/>
<dbReference type="InterPro" id="IPR012347">
    <property type="entry name" value="Ferritin-like"/>
</dbReference>